<sequence>MLNTPWLSQHYILIYCQGNNCLERDVLAERLNELSMLDHIWTKQHKFEHIQQDDLKHGNIKIPQELELRSNASPLVEQK</sequence>
<reference evidence="1" key="1">
    <citation type="submission" date="2021-01" db="EMBL/GenBank/DDBJ databases">
        <authorList>
            <consortium name="Genoscope - CEA"/>
            <person name="William W."/>
        </authorList>
    </citation>
    <scope>NUCLEOTIDE SEQUENCE</scope>
</reference>
<dbReference type="AlphaFoldDB" id="A0A8S1XKD8"/>
<name>A0A8S1XKD8_PAROT</name>
<dbReference type="Proteomes" id="UP000683925">
    <property type="component" value="Unassembled WGS sequence"/>
</dbReference>
<dbReference type="EMBL" id="CAJJDP010000125">
    <property type="protein sequence ID" value="CAD8201900.1"/>
    <property type="molecule type" value="Genomic_DNA"/>
</dbReference>
<protein>
    <submittedName>
        <fullName evidence="1">Uncharacterized protein</fullName>
    </submittedName>
</protein>
<evidence type="ECO:0000313" key="1">
    <source>
        <dbReference type="EMBL" id="CAD8201900.1"/>
    </source>
</evidence>
<accession>A0A8S1XKD8</accession>
<evidence type="ECO:0000313" key="2">
    <source>
        <dbReference type="Proteomes" id="UP000683925"/>
    </source>
</evidence>
<comment type="caution">
    <text evidence="1">The sequence shown here is derived from an EMBL/GenBank/DDBJ whole genome shotgun (WGS) entry which is preliminary data.</text>
</comment>
<gene>
    <name evidence="1" type="ORF">POCTA_138.1.T1250202</name>
</gene>
<keyword evidence="2" id="KW-1185">Reference proteome</keyword>
<proteinExistence type="predicted"/>
<organism evidence="1 2">
    <name type="scientific">Paramecium octaurelia</name>
    <dbReference type="NCBI Taxonomy" id="43137"/>
    <lineage>
        <taxon>Eukaryota</taxon>
        <taxon>Sar</taxon>
        <taxon>Alveolata</taxon>
        <taxon>Ciliophora</taxon>
        <taxon>Intramacronucleata</taxon>
        <taxon>Oligohymenophorea</taxon>
        <taxon>Peniculida</taxon>
        <taxon>Parameciidae</taxon>
        <taxon>Paramecium</taxon>
    </lineage>
</organism>